<feature type="signal peptide" evidence="2">
    <location>
        <begin position="1"/>
        <end position="22"/>
    </location>
</feature>
<dbReference type="PROSITE" id="PS51257">
    <property type="entry name" value="PROKAR_LIPOPROTEIN"/>
    <property type="match status" value="1"/>
</dbReference>
<dbReference type="STRING" id="649764.HMPREF0762_01453"/>
<dbReference type="PANTHER" id="PTHR30535:SF34">
    <property type="entry name" value="MOLYBDATE-BINDING PROTEIN MOLA"/>
    <property type="match status" value="1"/>
</dbReference>
<feature type="domain" description="Fe/B12 periplasmic-binding" evidence="3">
    <location>
        <begin position="63"/>
        <end position="337"/>
    </location>
</feature>
<keyword evidence="5" id="KW-1185">Reference proteome</keyword>
<accession>D0WHY1</accession>
<sequence>MKTFRIWLMLALSATLAAFALAACSTTSAEDASDADAPAEATTQTHDVTDVYGRTATLPADVKSAATVGSGARFVVYAGGQDKLVAVTEMETEPSMSRPYTVVHADLFASLPATSNGSHLMETNVNAEQMLELNPDVIISSRSAEECDALQQATGIPVVGISYQNQLFSDDVYASIRVVGEALGTSEHAEATVRALEGWQKDLDGRTAKIDDADRPSVYVGAVNYKGAKSFSGSYCNYAPLNAVHGKNVADELGEKGAVDVDLEQLGAWDPDVMFLNAGNMDLMKKDYADNQAFFDGLSAFENGRLYTQPTYNMNGTNVEMGVCDAYFIGATLYPEAFADVDLEATYSEIFTTMLGGDFRPAMKDAGMDFKTLSFS</sequence>
<evidence type="ECO:0000313" key="5">
    <source>
        <dbReference type="Proteomes" id="UP000006001"/>
    </source>
</evidence>
<dbReference type="InterPro" id="IPR002491">
    <property type="entry name" value="ABC_transptr_periplasmic_BD"/>
</dbReference>
<dbReference type="Pfam" id="PF01497">
    <property type="entry name" value="Peripla_BP_2"/>
    <property type="match status" value="1"/>
</dbReference>
<protein>
    <submittedName>
        <fullName evidence="4">Periplasmic binding protein</fullName>
    </submittedName>
</protein>
<dbReference type="GeneID" id="85008402"/>
<dbReference type="HOGENOM" id="CLU_038034_13_1_11"/>
<evidence type="ECO:0000313" key="4">
    <source>
        <dbReference type="EMBL" id="EEZ60928.1"/>
    </source>
</evidence>
<comment type="caution">
    <text evidence="4">The sequence shown here is derived from an EMBL/GenBank/DDBJ whole genome shotgun (WGS) entry which is preliminary data.</text>
</comment>
<dbReference type="OrthoDB" id="9797850at2"/>
<dbReference type="Proteomes" id="UP000006001">
    <property type="component" value="Unassembled WGS sequence"/>
</dbReference>
<proteinExistence type="inferred from homology"/>
<dbReference type="AlphaFoldDB" id="D0WHY1"/>
<comment type="similarity">
    <text evidence="1">Belongs to the bacterial solute-binding protein 8 family.</text>
</comment>
<evidence type="ECO:0000256" key="1">
    <source>
        <dbReference type="ARBA" id="ARBA00008814"/>
    </source>
</evidence>
<feature type="chain" id="PRO_5003018060" evidence="2">
    <location>
        <begin position="23"/>
        <end position="376"/>
    </location>
</feature>
<organism evidence="4 5">
    <name type="scientific">Slackia exigua (strain ATCC 700122 / DSM 15923 / CIP 105133 / JCM 11022 / KCTC 5966 / S-7)</name>
    <dbReference type="NCBI Taxonomy" id="649764"/>
    <lineage>
        <taxon>Bacteria</taxon>
        <taxon>Bacillati</taxon>
        <taxon>Actinomycetota</taxon>
        <taxon>Coriobacteriia</taxon>
        <taxon>Eggerthellales</taxon>
        <taxon>Eggerthellaceae</taxon>
        <taxon>Slackia</taxon>
    </lineage>
</organism>
<dbReference type="PROSITE" id="PS50983">
    <property type="entry name" value="FE_B12_PBP"/>
    <property type="match status" value="1"/>
</dbReference>
<keyword evidence="2" id="KW-0732">Signal</keyword>
<evidence type="ECO:0000256" key="2">
    <source>
        <dbReference type="SAM" id="SignalP"/>
    </source>
</evidence>
<dbReference type="EMBL" id="ACUX02000014">
    <property type="protein sequence ID" value="EEZ60928.1"/>
    <property type="molecule type" value="Genomic_DNA"/>
</dbReference>
<gene>
    <name evidence="4" type="ORF">HMPREF0762_01453</name>
</gene>
<reference evidence="4" key="1">
    <citation type="submission" date="2009-10" db="EMBL/GenBank/DDBJ databases">
        <authorList>
            <person name="Weinstock G."/>
            <person name="Sodergren E."/>
            <person name="Clifton S."/>
            <person name="Fulton L."/>
            <person name="Fulton B."/>
            <person name="Courtney L."/>
            <person name="Fronick C."/>
            <person name="Harrison M."/>
            <person name="Strong C."/>
            <person name="Farmer C."/>
            <person name="Delahaunty K."/>
            <person name="Markovic C."/>
            <person name="Hall O."/>
            <person name="Minx P."/>
            <person name="Tomlinson C."/>
            <person name="Mitreva M."/>
            <person name="Nelson J."/>
            <person name="Hou S."/>
            <person name="Wollam A."/>
            <person name="Pepin K.H."/>
            <person name="Johnson M."/>
            <person name="Bhonagiri V."/>
            <person name="Nash W.E."/>
            <person name="Warren W."/>
            <person name="Chinwalla A."/>
            <person name="Mardis E.R."/>
            <person name="Wilson R.K."/>
        </authorList>
    </citation>
    <scope>NUCLEOTIDE SEQUENCE [LARGE SCALE GENOMIC DNA]</scope>
    <source>
        <strain evidence="4">ATCC 700122</strain>
    </source>
</reference>
<dbReference type="InterPro" id="IPR050902">
    <property type="entry name" value="ABC_Transporter_SBP"/>
</dbReference>
<dbReference type="PANTHER" id="PTHR30535">
    <property type="entry name" value="VITAMIN B12-BINDING PROTEIN"/>
    <property type="match status" value="1"/>
</dbReference>
<dbReference type="eggNOG" id="COG0614">
    <property type="taxonomic scope" value="Bacteria"/>
</dbReference>
<dbReference type="Gene3D" id="3.40.50.1980">
    <property type="entry name" value="Nitrogenase molybdenum iron protein domain"/>
    <property type="match status" value="2"/>
</dbReference>
<dbReference type="RefSeq" id="WP_006362712.1">
    <property type="nucleotide sequence ID" value="NZ_GG700631.1"/>
</dbReference>
<evidence type="ECO:0000259" key="3">
    <source>
        <dbReference type="PROSITE" id="PS50983"/>
    </source>
</evidence>
<dbReference type="SUPFAM" id="SSF53807">
    <property type="entry name" value="Helical backbone' metal receptor"/>
    <property type="match status" value="1"/>
</dbReference>
<name>D0WHY1_SLAES</name>